<dbReference type="Proteomes" id="UP001464387">
    <property type="component" value="Unassembled WGS sequence"/>
</dbReference>
<dbReference type="InterPro" id="IPR007711">
    <property type="entry name" value="HigB-1"/>
</dbReference>
<comment type="caution">
    <text evidence="2">The sequence shown here is derived from an EMBL/GenBank/DDBJ whole genome shotgun (WGS) entry which is preliminary data.</text>
</comment>
<evidence type="ECO:0000313" key="2">
    <source>
        <dbReference type="EMBL" id="MER8936297.1"/>
    </source>
</evidence>
<dbReference type="SUPFAM" id="SSF143011">
    <property type="entry name" value="RelE-like"/>
    <property type="match status" value="1"/>
</dbReference>
<sequence>MIRSFKDKTSEAVSNGKSPKGFPSDLVRSAQRKLFMIDNATELSDLKTPPGNRLESLKGNRAGQHSIRINDQFRICFRWVDGQAEDVEITDYH</sequence>
<dbReference type="Gene3D" id="3.30.2310.20">
    <property type="entry name" value="RelE-like"/>
    <property type="match status" value="1"/>
</dbReference>
<dbReference type="PANTHER" id="PTHR40266:SF2">
    <property type="entry name" value="TOXIN HIGB-1"/>
    <property type="match status" value="1"/>
</dbReference>
<proteinExistence type="predicted"/>
<reference evidence="2 3" key="1">
    <citation type="journal article" date="2024" name="Proc. Natl. Acad. Sci. U.S.A.">
        <title>The evolutionary genomics of adaptation to stress in wild rhizobium bacteria.</title>
        <authorList>
            <person name="Kehlet-Delgado H."/>
            <person name="Montoya A.P."/>
            <person name="Jensen K.T."/>
            <person name="Wendlandt C.E."/>
            <person name="Dexheimer C."/>
            <person name="Roberts M."/>
            <person name="Torres Martinez L."/>
            <person name="Friesen M.L."/>
            <person name="Griffitts J.S."/>
            <person name="Porter S.S."/>
        </authorList>
    </citation>
    <scope>NUCLEOTIDE SEQUENCE [LARGE SCALE GENOMIC DNA]</scope>
    <source>
        <strain evidence="2 3">M0729</strain>
    </source>
</reference>
<dbReference type="PANTHER" id="PTHR40266">
    <property type="entry name" value="TOXIN HIGB-1"/>
    <property type="match status" value="1"/>
</dbReference>
<dbReference type="EMBL" id="JAMYPJ010000046">
    <property type="protein sequence ID" value="MER8936297.1"/>
    <property type="molecule type" value="Genomic_DNA"/>
</dbReference>
<organism evidence="2 3">
    <name type="scientific">Mesorhizobium opportunistum</name>
    <dbReference type="NCBI Taxonomy" id="593909"/>
    <lineage>
        <taxon>Bacteria</taxon>
        <taxon>Pseudomonadati</taxon>
        <taxon>Pseudomonadota</taxon>
        <taxon>Alphaproteobacteria</taxon>
        <taxon>Hyphomicrobiales</taxon>
        <taxon>Phyllobacteriaceae</taxon>
        <taxon>Mesorhizobium</taxon>
    </lineage>
</organism>
<protein>
    <submittedName>
        <fullName evidence="2">Type II toxin-antitoxin system RelE/ParE family toxin</fullName>
    </submittedName>
</protein>
<feature type="region of interest" description="Disordered" evidence="1">
    <location>
        <begin position="1"/>
        <end position="25"/>
    </location>
</feature>
<gene>
    <name evidence="2" type="ORF">NKI33_25475</name>
</gene>
<evidence type="ECO:0000256" key="1">
    <source>
        <dbReference type="SAM" id="MobiDB-lite"/>
    </source>
</evidence>
<dbReference type="InterPro" id="IPR035093">
    <property type="entry name" value="RelE/ParE_toxin_dom_sf"/>
</dbReference>
<accession>A0ABV1YMF3</accession>
<dbReference type="RefSeq" id="WP_023768796.1">
    <property type="nucleotide sequence ID" value="NZ_CP100477.1"/>
</dbReference>
<evidence type="ECO:0000313" key="3">
    <source>
        <dbReference type="Proteomes" id="UP001464387"/>
    </source>
</evidence>
<name>A0ABV1YMF3_9HYPH</name>
<dbReference type="Pfam" id="PF05015">
    <property type="entry name" value="HigB-like_toxin"/>
    <property type="match status" value="1"/>
</dbReference>
<keyword evidence="3" id="KW-1185">Reference proteome</keyword>
<feature type="compositionally biased region" description="Basic and acidic residues" evidence="1">
    <location>
        <begin position="1"/>
        <end position="10"/>
    </location>
</feature>